<dbReference type="EMBL" id="KN832575">
    <property type="protein sequence ID" value="KII83605.1"/>
    <property type="molecule type" value="Genomic_DNA"/>
</dbReference>
<dbReference type="Proteomes" id="UP000053263">
    <property type="component" value="Unassembled WGS sequence"/>
</dbReference>
<proteinExistence type="predicted"/>
<reference evidence="2 3" key="1">
    <citation type="submission" date="2014-06" db="EMBL/GenBank/DDBJ databases">
        <title>Evolutionary Origins and Diversification of the Mycorrhizal Mutualists.</title>
        <authorList>
            <consortium name="DOE Joint Genome Institute"/>
            <consortium name="Mycorrhizal Genomics Consortium"/>
            <person name="Kohler A."/>
            <person name="Kuo A."/>
            <person name="Nagy L.G."/>
            <person name="Floudas D."/>
            <person name="Copeland A."/>
            <person name="Barry K.W."/>
            <person name="Cichocki N."/>
            <person name="Veneault-Fourrey C."/>
            <person name="LaButti K."/>
            <person name="Lindquist E.A."/>
            <person name="Lipzen A."/>
            <person name="Lundell T."/>
            <person name="Morin E."/>
            <person name="Murat C."/>
            <person name="Riley R."/>
            <person name="Ohm R."/>
            <person name="Sun H."/>
            <person name="Tunlid A."/>
            <person name="Henrissat B."/>
            <person name="Grigoriev I.V."/>
            <person name="Hibbett D.S."/>
            <person name="Martin F."/>
        </authorList>
    </citation>
    <scope>NUCLEOTIDE SEQUENCE [LARGE SCALE GENOMIC DNA]</scope>
    <source>
        <strain evidence="2 3">FD-325 SS-3</strain>
    </source>
</reference>
<name>A0A0C9SWB8_PLICR</name>
<feature type="region of interest" description="Disordered" evidence="1">
    <location>
        <begin position="53"/>
        <end position="76"/>
    </location>
</feature>
<dbReference type="HOGENOM" id="CLU_2655537_0_0_1"/>
<keyword evidence="3" id="KW-1185">Reference proteome</keyword>
<sequence>MGNEVEVFGIPPSIGTSSDRLRQASKTGLGIYTEGPPLGRRAQPETWVQVSFTGPESRHNNESWLGRGPCTQGPPQ</sequence>
<organism evidence="2 3">
    <name type="scientific">Plicaturopsis crispa FD-325 SS-3</name>
    <dbReference type="NCBI Taxonomy" id="944288"/>
    <lineage>
        <taxon>Eukaryota</taxon>
        <taxon>Fungi</taxon>
        <taxon>Dikarya</taxon>
        <taxon>Basidiomycota</taxon>
        <taxon>Agaricomycotina</taxon>
        <taxon>Agaricomycetes</taxon>
        <taxon>Agaricomycetidae</taxon>
        <taxon>Amylocorticiales</taxon>
        <taxon>Amylocorticiaceae</taxon>
        <taxon>Plicatura</taxon>
        <taxon>Plicaturopsis crispa</taxon>
    </lineage>
</organism>
<dbReference type="AlphaFoldDB" id="A0A0C9SWB8"/>
<gene>
    <name evidence="2" type="ORF">PLICRDRAFT_47067</name>
</gene>
<evidence type="ECO:0000313" key="2">
    <source>
        <dbReference type="EMBL" id="KII83605.1"/>
    </source>
</evidence>
<accession>A0A0C9SWB8</accession>
<evidence type="ECO:0000256" key="1">
    <source>
        <dbReference type="SAM" id="MobiDB-lite"/>
    </source>
</evidence>
<protein>
    <submittedName>
        <fullName evidence="2">Uncharacterized protein</fullName>
    </submittedName>
</protein>
<evidence type="ECO:0000313" key="3">
    <source>
        <dbReference type="Proteomes" id="UP000053263"/>
    </source>
</evidence>